<dbReference type="EMBL" id="BGPR01020749">
    <property type="protein sequence ID" value="GBN85398.1"/>
    <property type="molecule type" value="Genomic_DNA"/>
</dbReference>
<protein>
    <submittedName>
        <fullName evidence="1">Uncharacterized protein</fullName>
    </submittedName>
</protein>
<dbReference type="AlphaFoldDB" id="A0A4Y2SAY8"/>
<keyword evidence="2" id="KW-1185">Reference proteome</keyword>
<evidence type="ECO:0000313" key="1">
    <source>
        <dbReference type="EMBL" id="GBN85398.1"/>
    </source>
</evidence>
<evidence type="ECO:0000313" key="2">
    <source>
        <dbReference type="Proteomes" id="UP000499080"/>
    </source>
</evidence>
<gene>
    <name evidence="1" type="ORF">AVEN_264946_1</name>
</gene>
<comment type="caution">
    <text evidence="1">The sequence shown here is derived from an EMBL/GenBank/DDBJ whole genome shotgun (WGS) entry which is preliminary data.</text>
</comment>
<accession>A0A4Y2SAY8</accession>
<sequence>MDHPPQTEQRYASPAYYVPAAEASAQTTYEDFILLESTQDGSTQTTYEDFILLEPTKEVGTQTTWEDFKFLVEIQESGNTSMSTSDGSADTSEAISAISHDYNNICGAVNSQGFHFFFLSRGLQLFSHVEWIPWPSGSV</sequence>
<reference evidence="1 2" key="1">
    <citation type="journal article" date="2019" name="Sci. Rep.">
        <title>Orb-weaving spider Araneus ventricosus genome elucidates the spidroin gene catalogue.</title>
        <authorList>
            <person name="Kono N."/>
            <person name="Nakamura H."/>
            <person name="Ohtoshi R."/>
            <person name="Moran D.A.P."/>
            <person name="Shinohara A."/>
            <person name="Yoshida Y."/>
            <person name="Fujiwara M."/>
            <person name="Mori M."/>
            <person name="Tomita M."/>
            <person name="Arakawa K."/>
        </authorList>
    </citation>
    <scope>NUCLEOTIDE SEQUENCE [LARGE SCALE GENOMIC DNA]</scope>
</reference>
<name>A0A4Y2SAY8_ARAVE</name>
<organism evidence="1 2">
    <name type="scientific">Araneus ventricosus</name>
    <name type="common">Orbweaver spider</name>
    <name type="synonym">Epeira ventricosa</name>
    <dbReference type="NCBI Taxonomy" id="182803"/>
    <lineage>
        <taxon>Eukaryota</taxon>
        <taxon>Metazoa</taxon>
        <taxon>Ecdysozoa</taxon>
        <taxon>Arthropoda</taxon>
        <taxon>Chelicerata</taxon>
        <taxon>Arachnida</taxon>
        <taxon>Araneae</taxon>
        <taxon>Araneomorphae</taxon>
        <taxon>Entelegynae</taxon>
        <taxon>Araneoidea</taxon>
        <taxon>Araneidae</taxon>
        <taxon>Araneus</taxon>
    </lineage>
</organism>
<dbReference type="Proteomes" id="UP000499080">
    <property type="component" value="Unassembled WGS sequence"/>
</dbReference>
<proteinExistence type="predicted"/>